<dbReference type="InterPro" id="IPR050090">
    <property type="entry name" value="Tyrosine_recombinase_XerCD"/>
</dbReference>
<dbReference type="Pfam" id="PF14659">
    <property type="entry name" value="Phage_int_SAM_3"/>
    <property type="match status" value="1"/>
</dbReference>
<dbReference type="EMBL" id="SMAB01000017">
    <property type="protein sequence ID" value="TCS80341.1"/>
    <property type="molecule type" value="Genomic_DNA"/>
</dbReference>
<evidence type="ECO:0000256" key="2">
    <source>
        <dbReference type="ARBA" id="ARBA00022908"/>
    </source>
</evidence>
<dbReference type="Pfam" id="PF14657">
    <property type="entry name" value="Arm-DNA-bind_4"/>
    <property type="match status" value="1"/>
</dbReference>
<feature type="domain" description="Tyr recombinase" evidence="6">
    <location>
        <begin position="174"/>
        <end position="371"/>
    </location>
</feature>
<dbReference type="GO" id="GO:0015074">
    <property type="term" value="P:DNA integration"/>
    <property type="evidence" value="ECO:0007669"/>
    <property type="project" value="UniProtKB-KW"/>
</dbReference>
<evidence type="ECO:0000313" key="9">
    <source>
        <dbReference type="Proteomes" id="UP000295788"/>
    </source>
</evidence>
<dbReference type="Proteomes" id="UP000295788">
    <property type="component" value="Unassembled WGS sequence"/>
</dbReference>
<evidence type="ECO:0000259" key="6">
    <source>
        <dbReference type="PROSITE" id="PS51898"/>
    </source>
</evidence>
<accession>A0A4R3KCH9</accession>
<dbReference type="RefSeq" id="WP_132769773.1">
    <property type="nucleotide sequence ID" value="NZ_SMAB01000017.1"/>
</dbReference>
<dbReference type="InterPro" id="IPR011010">
    <property type="entry name" value="DNA_brk_join_enz"/>
</dbReference>
<evidence type="ECO:0000256" key="4">
    <source>
        <dbReference type="ARBA" id="ARBA00023172"/>
    </source>
</evidence>
<gene>
    <name evidence="8" type="ORF">EDD72_1178</name>
</gene>
<sequence>MKGHVRKRGSKWVFVIDVGRDEKTGKRIRKWFSGFNTKKEAEKAMAQKIHELNMGTYVEPSKLTLGDYLYQWLENYAKVNTAPRTYEGYEMIIKKHIIPSLGHITLDNLKPLHIQRYYSDKLSHGRTDGTGGLSAQTVLHHHRVLKEALEQAVKWQLIVRNVADAVEPPRPKKVQMVTLNKQEISKLLETAKDSPFFPIIFTAIYTGMRRGEILGLRWRDINFHNRVISVRQTLQAVKGKGLIFKEPKNGKERTVSIPDSLIDLLKKQKIKQNENKLRFGPAYNDFDLVFAQPNGNPFQPSELSRGFNKIIKKAEITPIRFHDLRHTHATLLLEQGVHPKIVSERLGHSSINITLDTYSHVLPNMQEEAANKFDDLIKKSKI</sequence>
<evidence type="ECO:0000256" key="1">
    <source>
        <dbReference type="ARBA" id="ARBA00008857"/>
    </source>
</evidence>
<dbReference type="GO" id="GO:0006310">
    <property type="term" value="P:DNA recombination"/>
    <property type="evidence" value="ECO:0007669"/>
    <property type="project" value="UniProtKB-KW"/>
</dbReference>
<protein>
    <submittedName>
        <fullName evidence="8">Site-specific recombinase XerD</fullName>
    </submittedName>
</protein>
<dbReference type="InterPro" id="IPR004107">
    <property type="entry name" value="Integrase_SAM-like_N"/>
</dbReference>
<dbReference type="InterPro" id="IPR002104">
    <property type="entry name" value="Integrase_catalytic"/>
</dbReference>
<evidence type="ECO:0000259" key="7">
    <source>
        <dbReference type="PROSITE" id="PS51900"/>
    </source>
</evidence>
<dbReference type="PANTHER" id="PTHR30349:SF64">
    <property type="entry name" value="PROPHAGE INTEGRASE INTD-RELATED"/>
    <property type="match status" value="1"/>
</dbReference>
<dbReference type="Gene3D" id="1.10.443.10">
    <property type="entry name" value="Intergrase catalytic core"/>
    <property type="match status" value="1"/>
</dbReference>
<reference evidence="8 9" key="1">
    <citation type="submission" date="2019-03" db="EMBL/GenBank/DDBJ databases">
        <title>Genomic Encyclopedia of Type Strains, Phase IV (KMG-IV): sequencing the most valuable type-strain genomes for metagenomic binning, comparative biology and taxonomic classification.</title>
        <authorList>
            <person name="Goeker M."/>
        </authorList>
    </citation>
    <scope>NUCLEOTIDE SEQUENCE [LARGE SCALE GENOMIC DNA]</scope>
    <source>
        <strain evidence="8 9">DSM 23802</strain>
    </source>
</reference>
<comment type="caution">
    <text evidence="8">The sequence shown here is derived from an EMBL/GenBank/DDBJ whole genome shotgun (WGS) entry which is preliminary data.</text>
</comment>
<proteinExistence type="inferred from homology"/>
<evidence type="ECO:0000313" key="8">
    <source>
        <dbReference type="EMBL" id="TCS80341.1"/>
    </source>
</evidence>
<keyword evidence="3 5" id="KW-0238">DNA-binding</keyword>
<dbReference type="OrthoDB" id="9803188at2"/>
<comment type="similarity">
    <text evidence="1">Belongs to the 'phage' integrase family.</text>
</comment>
<keyword evidence="4" id="KW-0233">DNA recombination</keyword>
<evidence type="ECO:0000256" key="5">
    <source>
        <dbReference type="PROSITE-ProRule" id="PRU01248"/>
    </source>
</evidence>
<organism evidence="8 9">
    <name type="scientific">Tepidibacillus fermentans</name>
    <dbReference type="NCBI Taxonomy" id="1281767"/>
    <lineage>
        <taxon>Bacteria</taxon>
        <taxon>Bacillati</taxon>
        <taxon>Bacillota</taxon>
        <taxon>Bacilli</taxon>
        <taxon>Bacillales</taxon>
        <taxon>Bacillaceae</taxon>
        <taxon>Tepidibacillus</taxon>
    </lineage>
</organism>
<dbReference type="Gene3D" id="1.10.150.130">
    <property type="match status" value="1"/>
</dbReference>
<dbReference type="InterPro" id="IPR028259">
    <property type="entry name" value="AP2-like_int_N"/>
</dbReference>
<keyword evidence="2" id="KW-0229">DNA integration</keyword>
<dbReference type="PANTHER" id="PTHR30349">
    <property type="entry name" value="PHAGE INTEGRASE-RELATED"/>
    <property type="match status" value="1"/>
</dbReference>
<evidence type="ECO:0000256" key="3">
    <source>
        <dbReference type="ARBA" id="ARBA00023125"/>
    </source>
</evidence>
<dbReference type="InterPro" id="IPR013762">
    <property type="entry name" value="Integrase-like_cat_sf"/>
</dbReference>
<dbReference type="CDD" id="cd01189">
    <property type="entry name" value="INT_ICEBs1_C_like"/>
    <property type="match status" value="1"/>
</dbReference>
<dbReference type="Pfam" id="PF00589">
    <property type="entry name" value="Phage_integrase"/>
    <property type="match status" value="1"/>
</dbReference>
<dbReference type="GO" id="GO:0003677">
    <property type="term" value="F:DNA binding"/>
    <property type="evidence" value="ECO:0007669"/>
    <property type="project" value="UniProtKB-UniRule"/>
</dbReference>
<dbReference type="PROSITE" id="PS51898">
    <property type="entry name" value="TYR_RECOMBINASE"/>
    <property type="match status" value="1"/>
</dbReference>
<keyword evidence="9" id="KW-1185">Reference proteome</keyword>
<dbReference type="PROSITE" id="PS51900">
    <property type="entry name" value="CB"/>
    <property type="match status" value="1"/>
</dbReference>
<dbReference type="InterPro" id="IPR010998">
    <property type="entry name" value="Integrase_recombinase_N"/>
</dbReference>
<feature type="domain" description="Core-binding (CB)" evidence="7">
    <location>
        <begin position="63"/>
        <end position="153"/>
    </location>
</feature>
<dbReference type="AlphaFoldDB" id="A0A4R3KCH9"/>
<name>A0A4R3KCH9_9BACI</name>
<dbReference type="SUPFAM" id="SSF56349">
    <property type="entry name" value="DNA breaking-rejoining enzymes"/>
    <property type="match status" value="1"/>
</dbReference>
<dbReference type="InterPro" id="IPR044068">
    <property type="entry name" value="CB"/>
</dbReference>